<sequence length="287" mass="32285">MKTETKPVRTDASAIEQALIAGDLSQLTPEQRLSYYKRVCESLGLNPLTKPFEYIRLNGRLVLYARRDAADQLRKLHGISIEIVSQKREGDLYIVHVRARDLEGRVDEELGVVPIGGLKGDALANAILKAITKAKRRVTLSLAGLGWLDETEVETIPESAHVQEENANGHAVVAAASARIDPNVSFRQQLAQRLREIGFSEEDMTRVIRLFRPYPEGEKIDERQAYQVLQLLAELERLAEGDSLRMQAFLQETVEIQLEGALGDTRSLREMWTAWTTAYDEDEDVTS</sequence>
<evidence type="ECO:0000313" key="1">
    <source>
        <dbReference type="EMBL" id="HER95670.1"/>
    </source>
</evidence>
<gene>
    <name evidence="1" type="ORF">ENO59_04020</name>
</gene>
<organism evidence="1">
    <name type="scientific">Rhodothermus marinus</name>
    <name type="common">Rhodothermus obamensis</name>
    <dbReference type="NCBI Taxonomy" id="29549"/>
    <lineage>
        <taxon>Bacteria</taxon>
        <taxon>Pseudomonadati</taxon>
        <taxon>Rhodothermota</taxon>
        <taxon>Rhodothermia</taxon>
        <taxon>Rhodothermales</taxon>
        <taxon>Rhodothermaceae</taxon>
        <taxon>Rhodothermus</taxon>
    </lineage>
</organism>
<accession>A0A7V2AZT5</accession>
<comment type="caution">
    <text evidence="1">The sequence shown here is derived from an EMBL/GenBank/DDBJ whole genome shotgun (WGS) entry which is preliminary data.</text>
</comment>
<reference evidence="1" key="1">
    <citation type="journal article" date="2020" name="mSystems">
        <title>Genome- and Community-Level Interaction Insights into Carbon Utilization and Element Cycling Functions of Hydrothermarchaeota in Hydrothermal Sediment.</title>
        <authorList>
            <person name="Zhou Z."/>
            <person name="Liu Y."/>
            <person name="Xu W."/>
            <person name="Pan J."/>
            <person name="Luo Z.H."/>
            <person name="Li M."/>
        </authorList>
    </citation>
    <scope>NUCLEOTIDE SEQUENCE [LARGE SCALE GENOMIC DNA]</scope>
    <source>
        <strain evidence="1">SpSt-143</strain>
    </source>
</reference>
<name>A0A7V2AZT5_RHOMR</name>
<protein>
    <submittedName>
        <fullName evidence="1">Uncharacterized protein</fullName>
    </submittedName>
</protein>
<proteinExistence type="predicted"/>
<dbReference type="EMBL" id="DSGB01000004">
    <property type="protein sequence ID" value="HER95670.1"/>
    <property type="molecule type" value="Genomic_DNA"/>
</dbReference>
<dbReference type="AlphaFoldDB" id="A0A7V2AZT5"/>